<feature type="non-terminal residue" evidence="8">
    <location>
        <position position="650"/>
    </location>
</feature>
<evidence type="ECO:0000256" key="6">
    <source>
        <dbReference type="SAM" id="SignalP"/>
    </source>
</evidence>
<feature type="domain" description="Ig-like" evidence="7">
    <location>
        <begin position="138"/>
        <end position="241"/>
    </location>
</feature>
<dbReference type="Gene3D" id="2.60.40.10">
    <property type="entry name" value="Immunoglobulins"/>
    <property type="match status" value="6"/>
</dbReference>
<keyword evidence="4" id="KW-0472">Membrane</keyword>
<protein>
    <recommendedName>
        <fullName evidence="7">Ig-like domain-containing protein</fullName>
    </recommendedName>
</protein>
<feature type="domain" description="Ig-like" evidence="7">
    <location>
        <begin position="36"/>
        <end position="133"/>
    </location>
</feature>
<organism evidence="8 9">
    <name type="scientific">Cherax quadricarinatus</name>
    <name type="common">Australian red claw crayfish</name>
    <dbReference type="NCBI Taxonomy" id="27406"/>
    <lineage>
        <taxon>Eukaryota</taxon>
        <taxon>Metazoa</taxon>
        <taxon>Ecdysozoa</taxon>
        <taxon>Arthropoda</taxon>
        <taxon>Crustacea</taxon>
        <taxon>Multicrustacea</taxon>
        <taxon>Malacostraca</taxon>
        <taxon>Eumalacostraca</taxon>
        <taxon>Eucarida</taxon>
        <taxon>Decapoda</taxon>
        <taxon>Pleocyemata</taxon>
        <taxon>Astacidea</taxon>
        <taxon>Parastacoidea</taxon>
        <taxon>Parastacidae</taxon>
        <taxon>Cherax</taxon>
    </lineage>
</organism>
<evidence type="ECO:0000256" key="3">
    <source>
        <dbReference type="ARBA" id="ARBA00022989"/>
    </source>
</evidence>
<dbReference type="SMART" id="SM00407">
    <property type="entry name" value="IGc1"/>
    <property type="match status" value="1"/>
</dbReference>
<keyword evidence="2" id="KW-0812">Transmembrane</keyword>
<evidence type="ECO:0000256" key="5">
    <source>
        <dbReference type="ARBA" id="ARBA00023157"/>
    </source>
</evidence>
<feature type="signal peptide" evidence="6">
    <location>
        <begin position="1"/>
        <end position="18"/>
    </location>
</feature>
<dbReference type="EMBL" id="JARKIK010000047">
    <property type="protein sequence ID" value="KAK8735472.1"/>
    <property type="molecule type" value="Genomic_DNA"/>
</dbReference>
<accession>A0AAW0WV14</accession>
<evidence type="ECO:0000256" key="1">
    <source>
        <dbReference type="ARBA" id="ARBA00004167"/>
    </source>
</evidence>
<feature type="domain" description="Ig-like" evidence="7">
    <location>
        <begin position="353"/>
        <end position="447"/>
    </location>
</feature>
<comment type="caution">
    <text evidence="8">The sequence shown here is derived from an EMBL/GenBank/DDBJ whole genome shotgun (WGS) entry which is preliminary data.</text>
</comment>
<feature type="domain" description="Ig-like" evidence="7">
    <location>
        <begin position="247"/>
        <end position="346"/>
    </location>
</feature>
<evidence type="ECO:0000256" key="2">
    <source>
        <dbReference type="ARBA" id="ARBA00022692"/>
    </source>
</evidence>
<dbReference type="InterPro" id="IPR036179">
    <property type="entry name" value="Ig-like_dom_sf"/>
</dbReference>
<comment type="subcellular location">
    <subcellularLocation>
        <location evidence="1">Membrane</location>
        <topology evidence="1">Single-pass membrane protein</topology>
    </subcellularLocation>
</comment>
<evidence type="ECO:0000259" key="7">
    <source>
        <dbReference type="PROSITE" id="PS50835"/>
    </source>
</evidence>
<dbReference type="Pfam" id="PF07686">
    <property type="entry name" value="V-set"/>
    <property type="match status" value="1"/>
</dbReference>
<evidence type="ECO:0000256" key="4">
    <source>
        <dbReference type="ARBA" id="ARBA00023136"/>
    </source>
</evidence>
<dbReference type="PANTHER" id="PTHR23278:SF32">
    <property type="entry name" value="NEUROMUSCULIN, ISOFORM E"/>
    <property type="match status" value="1"/>
</dbReference>
<dbReference type="AlphaFoldDB" id="A0AAW0WV14"/>
<dbReference type="InterPro" id="IPR013106">
    <property type="entry name" value="Ig_V-set"/>
</dbReference>
<evidence type="ECO:0000313" key="8">
    <source>
        <dbReference type="EMBL" id="KAK8735472.1"/>
    </source>
</evidence>
<dbReference type="InterPro" id="IPR013783">
    <property type="entry name" value="Ig-like_fold"/>
</dbReference>
<dbReference type="GO" id="GO:0016020">
    <property type="term" value="C:membrane"/>
    <property type="evidence" value="ECO:0007669"/>
    <property type="project" value="UniProtKB-SubCell"/>
</dbReference>
<sequence length="650" mass="71348">MFVKFMTSLVLLTTAVTAFIVDEALVRRYEVEGRAGEEVRLPCEVDKASCGDFHSIKWYKGNDRVFIFSDMANVKRAEGPLLDRTDFHYATNGTNSSLEIFPLQTEDEGLYKCEITYLAVREACSVVQFVNLTTYALPTYLQMTFEDGSPIDNGTVAGPFDEGTSLTLICESGGGKPVARVSWWNGSQTLPGEYSGILEQNGAGVGRNILRVPLTRADLASTLTCEAENAAMTSPFVASVTIDLNVPPVSVTVTGAETATYEGEEVTLTCVVKGARPAASITWLNGSVPVQDAPTLVNVQPDDTYETRSRLNFQATRFENGQKFSCEATNVVLENRDQEPMESVVSLDVHYAPIVRVSPDNVTVNESMDVLIFCQYTANPPKLSHVYWYQDSSQVDVAGYPDKYGNGNVEHPSLLVKNSSAADTGEYTCRVANAVGASEVTNSAFVSVQYRPQVQVVIYPMEPVSEEDHVNVTLNCDVVRANPDYLVRVRWYLDGELLKELPECDGNSTTYGSNSVFCDIDPSKLLLENVFKDFHGNYSCEGMNDAGWGSRSNEAELIVHYPPGQAFITYQPPMVVKGLSLELTCNVEDPGRPAATTFRWYRGSHLVPDETTASWTINPVSLETEDNFTCVPVNIEGEGERATLNVDVLG</sequence>
<proteinExistence type="predicted"/>
<gene>
    <name evidence="8" type="ORF">OTU49_005408</name>
</gene>
<feature type="chain" id="PRO_5043373681" description="Ig-like domain-containing protein" evidence="6">
    <location>
        <begin position="19"/>
        <end position="650"/>
    </location>
</feature>
<dbReference type="InterPro" id="IPR003597">
    <property type="entry name" value="Ig_C1-set"/>
</dbReference>
<dbReference type="Pfam" id="PF13927">
    <property type="entry name" value="Ig_3"/>
    <property type="match status" value="1"/>
</dbReference>
<feature type="domain" description="Ig-like" evidence="7">
    <location>
        <begin position="452"/>
        <end position="558"/>
    </location>
</feature>
<dbReference type="InterPro" id="IPR013162">
    <property type="entry name" value="CD80_C2-set"/>
</dbReference>
<dbReference type="PROSITE" id="PS50835">
    <property type="entry name" value="IG_LIKE"/>
    <property type="match status" value="6"/>
</dbReference>
<evidence type="ECO:0000313" key="9">
    <source>
        <dbReference type="Proteomes" id="UP001445076"/>
    </source>
</evidence>
<name>A0AAW0WV14_CHEQU</name>
<keyword evidence="9" id="KW-1185">Reference proteome</keyword>
<reference evidence="8 9" key="1">
    <citation type="journal article" date="2024" name="BMC Genomics">
        <title>Genome assembly of redclaw crayfish (Cherax quadricarinatus) provides insights into its immune adaptation and hypoxia tolerance.</title>
        <authorList>
            <person name="Liu Z."/>
            <person name="Zheng J."/>
            <person name="Li H."/>
            <person name="Fang K."/>
            <person name="Wang S."/>
            <person name="He J."/>
            <person name="Zhou D."/>
            <person name="Weng S."/>
            <person name="Chi M."/>
            <person name="Gu Z."/>
            <person name="He J."/>
            <person name="Li F."/>
            <person name="Wang M."/>
        </authorList>
    </citation>
    <scope>NUCLEOTIDE SEQUENCE [LARGE SCALE GENOMIC DNA]</scope>
    <source>
        <strain evidence="8">ZL_2023a</strain>
    </source>
</reference>
<dbReference type="SUPFAM" id="SSF48726">
    <property type="entry name" value="Immunoglobulin"/>
    <property type="match status" value="6"/>
</dbReference>
<dbReference type="InterPro" id="IPR003598">
    <property type="entry name" value="Ig_sub2"/>
</dbReference>
<keyword evidence="3" id="KW-1133">Transmembrane helix</keyword>
<dbReference type="SMART" id="SM00408">
    <property type="entry name" value="IGc2"/>
    <property type="match status" value="6"/>
</dbReference>
<keyword evidence="5" id="KW-1015">Disulfide bond</keyword>
<dbReference type="PANTHER" id="PTHR23278">
    <property type="entry name" value="SIDESTEP PROTEIN"/>
    <property type="match status" value="1"/>
</dbReference>
<feature type="domain" description="Ig-like" evidence="7">
    <location>
        <begin position="563"/>
        <end position="647"/>
    </location>
</feature>
<dbReference type="SMART" id="SM00409">
    <property type="entry name" value="IG"/>
    <property type="match status" value="6"/>
</dbReference>
<dbReference type="Proteomes" id="UP001445076">
    <property type="component" value="Unassembled WGS sequence"/>
</dbReference>
<dbReference type="InterPro" id="IPR003599">
    <property type="entry name" value="Ig_sub"/>
</dbReference>
<dbReference type="Pfam" id="PF08205">
    <property type="entry name" value="C2-set_2"/>
    <property type="match status" value="2"/>
</dbReference>
<dbReference type="InterPro" id="IPR007110">
    <property type="entry name" value="Ig-like_dom"/>
</dbReference>
<keyword evidence="6" id="KW-0732">Signal</keyword>